<dbReference type="SUPFAM" id="SSF88659">
    <property type="entry name" value="Sigma3 and sigma4 domains of RNA polymerase sigma factors"/>
    <property type="match status" value="1"/>
</dbReference>
<dbReference type="GO" id="GO:0006352">
    <property type="term" value="P:DNA-templated transcription initiation"/>
    <property type="evidence" value="ECO:0007669"/>
    <property type="project" value="InterPro"/>
</dbReference>
<dbReference type="GO" id="GO:0003677">
    <property type="term" value="F:DNA binding"/>
    <property type="evidence" value="ECO:0007669"/>
    <property type="project" value="UniProtKB-KW"/>
</dbReference>
<dbReference type="Gene3D" id="1.10.1740.10">
    <property type="match status" value="1"/>
</dbReference>
<proteinExistence type="inferred from homology"/>
<keyword evidence="4" id="KW-0238">DNA-binding</keyword>
<keyword evidence="9" id="KW-1185">Reference proteome</keyword>
<dbReference type="NCBIfam" id="TIGR02937">
    <property type="entry name" value="sigma70-ECF"/>
    <property type="match status" value="1"/>
</dbReference>
<evidence type="ECO:0000313" key="8">
    <source>
        <dbReference type="EMBL" id="PVH25513.1"/>
    </source>
</evidence>
<keyword evidence="5" id="KW-0804">Transcription</keyword>
<gene>
    <name evidence="8" type="ORF">DC487_06075</name>
</gene>
<evidence type="ECO:0000256" key="1">
    <source>
        <dbReference type="ARBA" id="ARBA00010641"/>
    </source>
</evidence>
<evidence type="ECO:0000256" key="3">
    <source>
        <dbReference type="ARBA" id="ARBA00023082"/>
    </source>
</evidence>
<feature type="domain" description="RNA polymerase sigma factor 70 region 4 type 2" evidence="7">
    <location>
        <begin position="119"/>
        <end position="171"/>
    </location>
</feature>
<feature type="domain" description="RNA polymerase sigma-70 region 2" evidence="6">
    <location>
        <begin position="22"/>
        <end position="88"/>
    </location>
</feature>
<dbReference type="SUPFAM" id="SSF88946">
    <property type="entry name" value="Sigma2 domain of RNA polymerase sigma factors"/>
    <property type="match status" value="1"/>
</dbReference>
<keyword evidence="2" id="KW-0805">Transcription regulation</keyword>
<reference evidence="8 9" key="1">
    <citation type="submission" date="2018-04" db="EMBL/GenBank/DDBJ databases">
        <title>Sphingobacterium cortibacter sp. nov.</title>
        <authorList>
            <person name="Li Y."/>
        </authorList>
    </citation>
    <scope>NUCLEOTIDE SEQUENCE [LARGE SCALE GENOMIC DNA]</scope>
    <source>
        <strain evidence="8 9">2c-3</strain>
    </source>
</reference>
<dbReference type="OrthoDB" id="1116873at2"/>
<evidence type="ECO:0000256" key="5">
    <source>
        <dbReference type="ARBA" id="ARBA00023163"/>
    </source>
</evidence>
<comment type="similarity">
    <text evidence="1">Belongs to the sigma-70 factor family. ECF subfamily.</text>
</comment>
<dbReference type="Pfam" id="PF04542">
    <property type="entry name" value="Sigma70_r2"/>
    <property type="match status" value="1"/>
</dbReference>
<evidence type="ECO:0000313" key="9">
    <source>
        <dbReference type="Proteomes" id="UP000245627"/>
    </source>
</evidence>
<dbReference type="EMBL" id="QDKG01000002">
    <property type="protein sequence ID" value="PVH25513.1"/>
    <property type="molecule type" value="Genomic_DNA"/>
</dbReference>
<dbReference type="Proteomes" id="UP000245627">
    <property type="component" value="Unassembled WGS sequence"/>
</dbReference>
<dbReference type="InterPro" id="IPR039425">
    <property type="entry name" value="RNA_pol_sigma-70-like"/>
</dbReference>
<name>A0A2T8HJD8_9SPHI</name>
<dbReference type="AlphaFoldDB" id="A0A2T8HJD8"/>
<dbReference type="InterPro" id="IPR014284">
    <property type="entry name" value="RNA_pol_sigma-70_dom"/>
</dbReference>
<dbReference type="InterPro" id="IPR007627">
    <property type="entry name" value="RNA_pol_sigma70_r2"/>
</dbReference>
<dbReference type="Gene3D" id="1.10.10.10">
    <property type="entry name" value="Winged helix-like DNA-binding domain superfamily/Winged helix DNA-binding domain"/>
    <property type="match status" value="1"/>
</dbReference>
<dbReference type="InterPro" id="IPR013324">
    <property type="entry name" value="RNA_pol_sigma_r3/r4-like"/>
</dbReference>
<evidence type="ECO:0000259" key="7">
    <source>
        <dbReference type="Pfam" id="PF08281"/>
    </source>
</evidence>
<evidence type="ECO:0000256" key="2">
    <source>
        <dbReference type="ARBA" id="ARBA00023015"/>
    </source>
</evidence>
<dbReference type="RefSeq" id="WP_116775086.1">
    <property type="nucleotide sequence ID" value="NZ_QDKG01000002.1"/>
</dbReference>
<comment type="caution">
    <text evidence="8">The sequence shown here is derived from an EMBL/GenBank/DDBJ whole genome shotgun (WGS) entry which is preliminary data.</text>
</comment>
<dbReference type="InterPro" id="IPR036388">
    <property type="entry name" value="WH-like_DNA-bd_sf"/>
</dbReference>
<evidence type="ECO:0000259" key="6">
    <source>
        <dbReference type="Pfam" id="PF04542"/>
    </source>
</evidence>
<keyword evidence="3" id="KW-0731">Sigma factor</keyword>
<dbReference type="PANTHER" id="PTHR43133">
    <property type="entry name" value="RNA POLYMERASE ECF-TYPE SIGMA FACTO"/>
    <property type="match status" value="1"/>
</dbReference>
<organism evidence="8 9">
    <name type="scientific">Sphingobacterium corticibacter</name>
    <dbReference type="NCBI Taxonomy" id="2171749"/>
    <lineage>
        <taxon>Bacteria</taxon>
        <taxon>Pseudomonadati</taxon>
        <taxon>Bacteroidota</taxon>
        <taxon>Sphingobacteriia</taxon>
        <taxon>Sphingobacteriales</taxon>
        <taxon>Sphingobacteriaceae</taxon>
        <taxon>Sphingobacterium</taxon>
    </lineage>
</organism>
<accession>A0A2T8HJD8</accession>
<dbReference type="Pfam" id="PF08281">
    <property type="entry name" value="Sigma70_r4_2"/>
    <property type="match status" value="1"/>
</dbReference>
<sequence>MDERTLLIRYRQTGNLQDLGELFTPYMSLLYGVCYKYLQDQYHSQDAVMQIFEELISKMRTHEVDNFKSWLYVYARNYCLMQLRKDKRQNSVPIDQHLTEAEAQLSVPDEVVWLEQDFEKLEVCLVGLIPEQEQCVRLFYLEKKCYKEIAAMTGFDLNKVKSYIQNGKRNLKLCMEKM</sequence>
<dbReference type="GO" id="GO:0016987">
    <property type="term" value="F:sigma factor activity"/>
    <property type="evidence" value="ECO:0007669"/>
    <property type="project" value="UniProtKB-KW"/>
</dbReference>
<protein>
    <submittedName>
        <fullName evidence="8">RNA polymerase subunit sigma-70</fullName>
    </submittedName>
</protein>
<dbReference type="PANTHER" id="PTHR43133:SF8">
    <property type="entry name" value="RNA POLYMERASE SIGMA FACTOR HI_1459-RELATED"/>
    <property type="match status" value="1"/>
</dbReference>
<dbReference type="InterPro" id="IPR013325">
    <property type="entry name" value="RNA_pol_sigma_r2"/>
</dbReference>
<dbReference type="InterPro" id="IPR013249">
    <property type="entry name" value="RNA_pol_sigma70_r4_t2"/>
</dbReference>
<evidence type="ECO:0000256" key="4">
    <source>
        <dbReference type="ARBA" id="ARBA00023125"/>
    </source>
</evidence>